<organism evidence="1 2">
    <name type="scientific">Ambrosiozyma monospora</name>
    <name type="common">Yeast</name>
    <name type="synonym">Endomycopsis monosporus</name>
    <dbReference type="NCBI Taxonomy" id="43982"/>
    <lineage>
        <taxon>Eukaryota</taxon>
        <taxon>Fungi</taxon>
        <taxon>Dikarya</taxon>
        <taxon>Ascomycota</taxon>
        <taxon>Saccharomycotina</taxon>
        <taxon>Pichiomycetes</taxon>
        <taxon>Pichiales</taxon>
        <taxon>Pichiaceae</taxon>
        <taxon>Ambrosiozyma</taxon>
    </lineage>
</organism>
<name>A0ACB5U7Q3_AMBMO</name>
<keyword evidence="2" id="KW-1185">Reference proteome</keyword>
<dbReference type="EMBL" id="BSXS01013194">
    <property type="protein sequence ID" value="GMF03700.1"/>
    <property type="molecule type" value="Genomic_DNA"/>
</dbReference>
<protein>
    <submittedName>
        <fullName evidence="1">Unnamed protein product</fullName>
    </submittedName>
</protein>
<dbReference type="Proteomes" id="UP001165064">
    <property type="component" value="Unassembled WGS sequence"/>
</dbReference>
<comment type="caution">
    <text evidence="1">The sequence shown here is derived from an EMBL/GenBank/DDBJ whole genome shotgun (WGS) entry which is preliminary data.</text>
</comment>
<reference evidence="1" key="1">
    <citation type="submission" date="2023-04" db="EMBL/GenBank/DDBJ databases">
        <title>Ambrosiozyma monospora NBRC 10751.</title>
        <authorList>
            <person name="Ichikawa N."/>
            <person name="Sato H."/>
            <person name="Tonouchi N."/>
        </authorList>
    </citation>
    <scope>NUCLEOTIDE SEQUENCE</scope>
    <source>
        <strain evidence="1">NBRC 10751</strain>
    </source>
</reference>
<proteinExistence type="predicted"/>
<gene>
    <name evidence="1" type="ORF">Amon02_001187800</name>
</gene>
<evidence type="ECO:0000313" key="1">
    <source>
        <dbReference type="EMBL" id="GMF03700.1"/>
    </source>
</evidence>
<evidence type="ECO:0000313" key="2">
    <source>
        <dbReference type="Proteomes" id="UP001165064"/>
    </source>
</evidence>
<accession>A0ACB5U7Q3</accession>
<sequence length="145" mass="15981">MGYNPAVVTFASPKVFSPSLAKWVNTAFNDDQYLSDLTANSVSNITSGTFSRVTHVGDVVPCVPLAIMGYYHSGVDFYITKDDLPQTISDVEVNGEFKVTDELKTIASDLLELIKDPATFLKDNVVKAGHLEYFYNISTCNKTKK</sequence>